<reference evidence="1 2" key="1">
    <citation type="submission" date="2024-09" db="EMBL/GenBank/DDBJ databases">
        <title>Floridaenema gen nov. (Aerosakkonemataceae, Aerosakkonematales ord. nov., Cyanobacteria) from benthic tropical and subtropical fresh waters, with the description of four new species.</title>
        <authorList>
            <person name="Moretto J.A."/>
            <person name="Berthold D.E."/>
            <person name="Lefler F.W."/>
            <person name="Huang I.-S."/>
            <person name="Laughinghouse H. IV."/>
        </authorList>
    </citation>
    <scope>NUCLEOTIDE SEQUENCE [LARGE SCALE GENOMIC DNA]</scope>
    <source>
        <strain evidence="1 2">BLCC-F50</strain>
    </source>
</reference>
<keyword evidence="2" id="KW-1185">Reference proteome</keyword>
<organism evidence="1 2">
    <name type="scientific">Floridaenema flaviceps BLCC-F50</name>
    <dbReference type="NCBI Taxonomy" id="3153642"/>
    <lineage>
        <taxon>Bacteria</taxon>
        <taxon>Bacillati</taxon>
        <taxon>Cyanobacteriota</taxon>
        <taxon>Cyanophyceae</taxon>
        <taxon>Oscillatoriophycideae</taxon>
        <taxon>Aerosakkonematales</taxon>
        <taxon>Aerosakkonemataceae</taxon>
        <taxon>Floridanema</taxon>
        <taxon>Floridanema flaviceps</taxon>
    </lineage>
</organism>
<dbReference type="Proteomes" id="UP001576784">
    <property type="component" value="Unassembled WGS sequence"/>
</dbReference>
<dbReference type="InterPro" id="IPR019660">
    <property type="entry name" value="Put_sensory_transdc_reg_YbjN"/>
</dbReference>
<evidence type="ECO:0000313" key="2">
    <source>
        <dbReference type="Proteomes" id="UP001576784"/>
    </source>
</evidence>
<gene>
    <name evidence="1" type="ORF">ACE1CI_02270</name>
</gene>
<evidence type="ECO:0000313" key="1">
    <source>
        <dbReference type="EMBL" id="MFB2891747.1"/>
    </source>
</evidence>
<accession>A0ABV4XJZ8</accession>
<sequence>MVVQTEHSSLECELTLSPNFDFFLKVRAVSLSLTKQENQLIECRLTLSINPSLYHHIDTNALFNLKPEVRRTFTNQFQPSPDIKIEITLKPDLLPQLIEHSTEPNQTANYLLNLSQEKPDHPLLFTENWLALSVKQPQESGEIGYNTLWDSLNPSVLAAGDTSSEEIGNAITSFFQEWTEANLSAMTDKATSEIMDGIANLFQELADVSQNAIAIATTSRGQIYQEMVNFFQQDEWPFYPVEGQPVLQTAFEGENGKWACLARAREQQQQMVFYSICPVNVTENKLLAVAEFLTRANSGMILGNFELDFTDGEIRYKTSIDVEGDRLSFALIKRLVYANVTMMDEYLPGIMAVIYGEMNVGEAIEKVEV</sequence>
<comment type="caution">
    <text evidence="1">The sequence shown here is derived from an EMBL/GenBank/DDBJ whole genome shotgun (WGS) entry which is preliminary data.</text>
</comment>
<dbReference type="EMBL" id="JBHFNR010000016">
    <property type="protein sequence ID" value="MFB2891747.1"/>
    <property type="molecule type" value="Genomic_DNA"/>
</dbReference>
<protein>
    <submittedName>
        <fullName evidence="1">YbjN domain-containing protein</fullName>
    </submittedName>
</protein>
<dbReference type="RefSeq" id="WP_413261423.1">
    <property type="nucleotide sequence ID" value="NZ_JBHFNR010000016.1"/>
</dbReference>
<name>A0ABV4XJZ8_9CYAN</name>
<proteinExistence type="predicted"/>
<dbReference type="CDD" id="cd17033">
    <property type="entry name" value="DR1245-like"/>
    <property type="match status" value="1"/>
</dbReference>
<dbReference type="Pfam" id="PF10722">
    <property type="entry name" value="YbjN"/>
    <property type="match status" value="1"/>
</dbReference>